<organism evidence="1 2">
    <name type="scientific">Symbiochloris irregularis</name>
    <dbReference type="NCBI Taxonomy" id="706552"/>
    <lineage>
        <taxon>Eukaryota</taxon>
        <taxon>Viridiplantae</taxon>
        <taxon>Chlorophyta</taxon>
        <taxon>core chlorophytes</taxon>
        <taxon>Trebouxiophyceae</taxon>
        <taxon>Trebouxiales</taxon>
        <taxon>Trebouxiaceae</taxon>
        <taxon>Symbiochloris</taxon>
    </lineage>
</organism>
<evidence type="ECO:0000313" key="1">
    <source>
        <dbReference type="EMBL" id="KAK9815148.1"/>
    </source>
</evidence>
<dbReference type="SUPFAM" id="SSF55811">
    <property type="entry name" value="Nudix"/>
    <property type="match status" value="1"/>
</dbReference>
<accession>A0AAW1PZ04</accession>
<dbReference type="InterPro" id="IPR015797">
    <property type="entry name" value="NUDIX_hydrolase-like_dom_sf"/>
</dbReference>
<proteinExistence type="predicted"/>
<comment type="caution">
    <text evidence="1">The sequence shown here is derived from an EMBL/GenBank/DDBJ whole genome shotgun (WGS) entry which is preliminary data.</text>
</comment>
<evidence type="ECO:0008006" key="3">
    <source>
        <dbReference type="Google" id="ProtNLM"/>
    </source>
</evidence>
<dbReference type="Proteomes" id="UP001465755">
    <property type="component" value="Unassembled WGS sequence"/>
</dbReference>
<protein>
    <recommendedName>
        <fullName evidence="3">Nudix hydrolase domain-containing protein</fullName>
    </recommendedName>
</protein>
<sequence length="206" mass="22447">MTSQHFTRARLAKSFKAAGVLPITCHQNEALVLLGGELKRTGPGGKVYKMLWSDFGGRREAEDCDVQGCAGREFAEETLGLFGGCEVNAAAVQLSADLMAEQLRKGLALEVVHELRVGKYHMFVAHTPYIDPLMFHLAVEQNASTAAVSGAEKTKFAWLPLAQVMGAVGSCIRASQAVYASHRKQGSARWWQPCVALRNLKGTRRC</sequence>
<dbReference type="AlphaFoldDB" id="A0AAW1PZ04"/>
<keyword evidence="2" id="KW-1185">Reference proteome</keyword>
<name>A0AAW1PZ04_9CHLO</name>
<evidence type="ECO:0000313" key="2">
    <source>
        <dbReference type="Proteomes" id="UP001465755"/>
    </source>
</evidence>
<dbReference type="EMBL" id="JALJOQ010000001">
    <property type="protein sequence ID" value="KAK9815148.1"/>
    <property type="molecule type" value="Genomic_DNA"/>
</dbReference>
<gene>
    <name evidence="1" type="ORF">WJX73_008844</name>
</gene>
<reference evidence="1 2" key="1">
    <citation type="journal article" date="2024" name="Nat. Commun.">
        <title>Phylogenomics reveals the evolutionary origins of lichenization in chlorophyte algae.</title>
        <authorList>
            <person name="Puginier C."/>
            <person name="Libourel C."/>
            <person name="Otte J."/>
            <person name="Skaloud P."/>
            <person name="Haon M."/>
            <person name="Grisel S."/>
            <person name="Petersen M."/>
            <person name="Berrin J.G."/>
            <person name="Delaux P.M."/>
            <person name="Dal Grande F."/>
            <person name="Keller J."/>
        </authorList>
    </citation>
    <scope>NUCLEOTIDE SEQUENCE [LARGE SCALE GENOMIC DNA]</scope>
    <source>
        <strain evidence="1 2">SAG 2036</strain>
    </source>
</reference>
<dbReference type="Gene3D" id="3.90.79.10">
    <property type="entry name" value="Nucleoside Triphosphate Pyrophosphohydrolase"/>
    <property type="match status" value="1"/>
</dbReference>